<organism evidence="1">
    <name type="scientific">Spodoptera frugiperda</name>
    <name type="common">Fall armyworm</name>
    <dbReference type="NCBI Taxonomy" id="7108"/>
    <lineage>
        <taxon>Eukaryota</taxon>
        <taxon>Metazoa</taxon>
        <taxon>Ecdysozoa</taxon>
        <taxon>Arthropoda</taxon>
        <taxon>Hexapoda</taxon>
        <taxon>Insecta</taxon>
        <taxon>Pterygota</taxon>
        <taxon>Neoptera</taxon>
        <taxon>Endopterygota</taxon>
        <taxon>Lepidoptera</taxon>
        <taxon>Glossata</taxon>
        <taxon>Ditrysia</taxon>
        <taxon>Noctuoidea</taxon>
        <taxon>Noctuidae</taxon>
        <taxon>Amphipyrinae</taxon>
        <taxon>Spodoptera</taxon>
    </lineage>
</organism>
<name>A0A2H1VKV7_SPOFR</name>
<dbReference type="AlphaFoldDB" id="A0A2H1VKV7"/>
<gene>
    <name evidence="1" type="ORF">SFRICE_004013</name>
</gene>
<evidence type="ECO:0000313" key="1">
    <source>
        <dbReference type="EMBL" id="SOQ41431.1"/>
    </source>
</evidence>
<proteinExistence type="predicted"/>
<protein>
    <submittedName>
        <fullName evidence="1">SFRICE_004013</fullName>
    </submittedName>
</protein>
<reference evidence="1" key="1">
    <citation type="submission" date="2016-07" db="EMBL/GenBank/DDBJ databases">
        <authorList>
            <person name="Bretaudeau A."/>
        </authorList>
    </citation>
    <scope>NUCLEOTIDE SEQUENCE</scope>
    <source>
        <strain evidence="1">Rice</strain>
        <tissue evidence="1">Whole body</tissue>
    </source>
</reference>
<dbReference type="EMBL" id="ODYU01003100">
    <property type="protein sequence ID" value="SOQ41431.1"/>
    <property type="molecule type" value="Genomic_DNA"/>
</dbReference>
<sequence length="246" mass="28434">MKSIASARMDSFSGDFYIELNIDKSQADKRVDIATRIEQAWLLMLKPCPCEKRPLVSSGPLQAVDDDEYGDERLENDLLSTFDCSTISAWQNERNRRLTGNAAVRLPFKEWLERRHGILIYRLTQVLTGHGSFVPVSDWAGRNFRNRYKKEGDLNTFCIGLQVDKSKTMKVYFIHEDIQCDRAVNTFHGSCFLILSFHSPLCRDFCDQSLSDNGFTASLIWSRDQCTLTCYLFPMNTWTQKVQWKS</sequence>
<accession>A0A2H1VKV7</accession>